<protein>
    <recommendedName>
        <fullName evidence="3">AlpA family phage regulatory protein</fullName>
    </recommendedName>
</protein>
<evidence type="ECO:0000313" key="1">
    <source>
        <dbReference type="EMBL" id="KXV60206.1"/>
    </source>
</evidence>
<dbReference type="OrthoDB" id="1525365at2"/>
<name>A0A149U4D9_9PROT</name>
<dbReference type="Pfam" id="PF05930">
    <property type="entry name" value="Phage_AlpA"/>
    <property type="match status" value="1"/>
</dbReference>
<dbReference type="AlphaFoldDB" id="A0A149U4D9"/>
<dbReference type="InterPro" id="IPR010260">
    <property type="entry name" value="AlpA"/>
</dbReference>
<dbReference type="PATRIC" id="fig|446692.4.peg.1514"/>
<comment type="caution">
    <text evidence="1">The sequence shown here is derived from an EMBL/GenBank/DDBJ whole genome shotgun (WGS) entry which is preliminary data.</text>
</comment>
<sequence>MHKSGPDAFLLTIDDVLRMTGYRSRSSIYRLMKRSQIPLPIMVGGGRVRWRSGDIEHWLKSLPTQSYG</sequence>
<accession>A0A149U4D9</accession>
<dbReference type="Gene3D" id="1.10.238.160">
    <property type="match status" value="1"/>
</dbReference>
<gene>
    <name evidence="1" type="ORF">AD948_06125</name>
</gene>
<dbReference type="RefSeq" id="WP_061471129.1">
    <property type="nucleotide sequence ID" value="NZ_LHZU01000118.1"/>
</dbReference>
<dbReference type="Proteomes" id="UP000075360">
    <property type="component" value="Unassembled WGS sequence"/>
</dbReference>
<proteinExistence type="predicted"/>
<dbReference type="EMBL" id="LHZU01000118">
    <property type="protein sequence ID" value="KXV60206.1"/>
    <property type="molecule type" value="Genomic_DNA"/>
</dbReference>
<evidence type="ECO:0000313" key="2">
    <source>
        <dbReference type="Proteomes" id="UP000075360"/>
    </source>
</evidence>
<evidence type="ECO:0008006" key="3">
    <source>
        <dbReference type="Google" id="ProtNLM"/>
    </source>
</evidence>
<reference evidence="1 2" key="1">
    <citation type="submission" date="2015-06" db="EMBL/GenBank/DDBJ databases">
        <title>Improved classification and identification of acetic acid bacteria using matrix-assisted laser desorption/ionization time-of-flight mass spectrometry; Gluconobacter nephelii and Gluconobacter uchimurae are later heterotypic synonyms of Gluconobacter japonicus and Gluconobacter oxydans, respectively.</title>
        <authorList>
            <person name="Li L."/>
            <person name="Cleenwerck I."/>
            <person name="De Vuyst L."/>
            <person name="Vandamme P."/>
        </authorList>
    </citation>
    <scope>NUCLEOTIDE SEQUENCE [LARGE SCALE GENOMIC DNA]</scope>
    <source>
        <strain evidence="1 2">LMG 23690</strain>
    </source>
</reference>
<organism evidence="1 2">
    <name type="scientific">Acetobacter senegalensis</name>
    <dbReference type="NCBI Taxonomy" id="446692"/>
    <lineage>
        <taxon>Bacteria</taxon>
        <taxon>Pseudomonadati</taxon>
        <taxon>Pseudomonadota</taxon>
        <taxon>Alphaproteobacteria</taxon>
        <taxon>Acetobacterales</taxon>
        <taxon>Acetobacteraceae</taxon>
        <taxon>Acetobacter</taxon>
    </lineage>
</organism>